<reference evidence="9 10" key="1">
    <citation type="submission" date="2017-06" db="EMBL/GenBank/DDBJ databases">
        <title>Comparative genomic analysis of Ambrosia Fusariam Clade fungi.</title>
        <authorList>
            <person name="Stajich J.E."/>
            <person name="Carrillo J."/>
            <person name="Kijimoto T."/>
            <person name="Eskalen A."/>
            <person name="O'Donnell K."/>
            <person name="Kasson M."/>
        </authorList>
    </citation>
    <scope>NUCLEOTIDE SEQUENCE [LARGE SCALE GENOMIC DNA]</scope>
    <source>
        <strain evidence="9">UCR3666</strain>
    </source>
</reference>
<dbReference type="AlphaFoldDB" id="A0A3M2RZ11"/>
<evidence type="ECO:0000256" key="3">
    <source>
        <dbReference type="ARBA" id="ARBA00023015"/>
    </source>
</evidence>
<dbReference type="Pfam" id="PF00172">
    <property type="entry name" value="Zn_clus"/>
    <property type="match status" value="1"/>
</dbReference>
<dbReference type="SMART" id="SM00906">
    <property type="entry name" value="Fungal_trans"/>
    <property type="match status" value="1"/>
</dbReference>
<keyword evidence="5" id="KW-0539">Nucleus</keyword>
<dbReference type="PROSITE" id="PS00463">
    <property type="entry name" value="ZN2_CY6_FUNGAL_1"/>
    <property type="match status" value="1"/>
</dbReference>
<evidence type="ECO:0000256" key="4">
    <source>
        <dbReference type="ARBA" id="ARBA00023163"/>
    </source>
</evidence>
<dbReference type="EMBL" id="NKUJ01000202">
    <property type="protein sequence ID" value="RMJ10459.1"/>
    <property type="molecule type" value="Genomic_DNA"/>
</dbReference>
<dbReference type="GO" id="GO:0008270">
    <property type="term" value="F:zinc ion binding"/>
    <property type="evidence" value="ECO:0007669"/>
    <property type="project" value="InterPro"/>
</dbReference>
<dbReference type="Pfam" id="PF04082">
    <property type="entry name" value="Fungal_trans"/>
    <property type="match status" value="1"/>
</dbReference>
<dbReference type="GO" id="GO:0003677">
    <property type="term" value="F:DNA binding"/>
    <property type="evidence" value="ECO:0007669"/>
    <property type="project" value="InterPro"/>
</dbReference>
<dbReference type="Proteomes" id="UP000277212">
    <property type="component" value="Unassembled WGS sequence"/>
</dbReference>
<feature type="region of interest" description="Disordered" evidence="7">
    <location>
        <begin position="103"/>
        <end position="128"/>
    </location>
</feature>
<dbReference type="InterPro" id="IPR050815">
    <property type="entry name" value="TF_fung"/>
</dbReference>
<organism evidence="9 10">
    <name type="scientific">Fusarium kuroshium</name>
    <dbReference type="NCBI Taxonomy" id="2010991"/>
    <lineage>
        <taxon>Eukaryota</taxon>
        <taxon>Fungi</taxon>
        <taxon>Dikarya</taxon>
        <taxon>Ascomycota</taxon>
        <taxon>Pezizomycotina</taxon>
        <taxon>Sordariomycetes</taxon>
        <taxon>Hypocreomycetidae</taxon>
        <taxon>Hypocreales</taxon>
        <taxon>Nectriaceae</taxon>
        <taxon>Fusarium</taxon>
        <taxon>Fusarium solani species complex</taxon>
    </lineage>
</organism>
<dbReference type="GO" id="GO:0006351">
    <property type="term" value="P:DNA-templated transcription"/>
    <property type="evidence" value="ECO:0007669"/>
    <property type="project" value="InterPro"/>
</dbReference>
<dbReference type="PANTHER" id="PTHR47338:SF10">
    <property type="entry name" value="TRANSCRIPTION FACTOR DOMAIN-CONTAINING PROTEIN-RELATED"/>
    <property type="match status" value="1"/>
</dbReference>
<keyword evidence="3" id="KW-0805">Transcription regulation</keyword>
<dbReference type="InterPro" id="IPR007219">
    <property type="entry name" value="XnlR_reg_dom"/>
</dbReference>
<dbReference type="Gene3D" id="4.10.240.10">
    <property type="entry name" value="Zn(2)-C6 fungal-type DNA-binding domain"/>
    <property type="match status" value="1"/>
</dbReference>
<protein>
    <recommendedName>
        <fullName evidence="8">Zn(2)-C6 fungal-type domain-containing protein</fullName>
    </recommendedName>
</protein>
<dbReference type="InterPro" id="IPR001138">
    <property type="entry name" value="Zn2Cys6_DnaBD"/>
</dbReference>
<dbReference type="GO" id="GO:0005634">
    <property type="term" value="C:nucleus"/>
    <property type="evidence" value="ECO:0007669"/>
    <property type="project" value="UniProtKB-SubCell"/>
</dbReference>
<dbReference type="SUPFAM" id="SSF57701">
    <property type="entry name" value="Zn2/Cys6 DNA-binding domain"/>
    <property type="match status" value="1"/>
</dbReference>
<evidence type="ECO:0000256" key="2">
    <source>
        <dbReference type="ARBA" id="ARBA00022723"/>
    </source>
</evidence>
<evidence type="ECO:0000313" key="9">
    <source>
        <dbReference type="EMBL" id="RMJ10459.1"/>
    </source>
</evidence>
<sequence>MTTSISRLSCTPCRQKKLKCDRVLPQCGRCARAGEECSFPTGRKVNKGKRKQVRELEEKLFQLEGRIQTLSAGEATLSQEPGTFTGTATFSRSPALDDNGGGVGIVEPQGEGQPPSQDVADEDHDEHSPTVVASTELLEELTAIYFDKLSHATPMIQRSRYLSSLRLPPGSQPPACLQHMISATGASIIPTHASLAASLYKRGRALAEEDEMRDQQDLPIGVGHVQSWLLIANFEAINANFSRACVSLGRAIRMAQMLNLHQLDRGNNNPPSIFPTTIQPPQDWIELEERRRTWWVAYVSDRVVFATSGIPALIDDQDIFTLLPVSEEAFQDGSPEPTTTLRDAMRKIDTTPSTFGARVMAASLFYQASKTAPQPNWDNLDDDEYCKRLQGIDHGLSALTDMLPANLQLPENAECQHAIFVNILIHTATMCLHKTAAQKAKCLQGPEAELLVRESHNRMFAAAVKVLDVFQHTRDLVMALKNPIQDYTAYIAALVFLQDFSVGRSEQSRCDTLFLFGILRTAGEIHAVAHMLSAQLGAQLENCGIEIPRDDEIDLESLESYRTRRNRG</sequence>
<evidence type="ECO:0000256" key="5">
    <source>
        <dbReference type="ARBA" id="ARBA00023242"/>
    </source>
</evidence>
<name>A0A3M2RZ11_9HYPO</name>
<dbReference type="GO" id="GO:0000981">
    <property type="term" value="F:DNA-binding transcription factor activity, RNA polymerase II-specific"/>
    <property type="evidence" value="ECO:0007669"/>
    <property type="project" value="InterPro"/>
</dbReference>
<comment type="caution">
    <text evidence="9">The sequence shown here is derived from an EMBL/GenBank/DDBJ whole genome shotgun (WGS) entry which is preliminary data.</text>
</comment>
<accession>A0A3M2RZ11</accession>
<keyword evidence="10" id="KW-1185">Reference proteome</keyword>
<gene>
    <name evidence="9" type="ORF">CDV36_009899</name>
</gene>
<evidence type="ECO:0000313" key="10">
    <source>
        <dbReference type="Proteomes" id="UP000277212"/>
    </source>
</evidence>
<proteinExistence type="predicted"/>
<dbReference type="STRING" id="2010991.A0A3M2RZ11"/>
<dbReference type="SMART" id="SM00066">
    <property type="entry name" value="GAL4"/>
    <property type="match status" value="1"/>
</dbReference>
<evidence type="ECO:0000256" key="7">
    <source>
        <dbReference type="SAM" id="MobiDB-lite"/>
    </source>
</evidence>
<dbReference type="PANTHER" id="PTHR47338">
    <property type="entry name" value="ZN(II)2CYS6 TRANSCRIPTION FACTOR (EUROFUNG)-RELATED"/>
    <property type="match status" value="1"/>
</dbReference>
<comment type="subcellular location">
    <subcellularLocation>
        <location evidence="1">Nucleus</location>
    </subcellularLocation>
</comment>
<evidence type="ECO:0000259" key="8">
    <source>
        <dbReference type="PROSITE" id="PS50048"/>
    </source>
</evidence>
<dbReference type="PROSITE" id="PS50048">
    <property type="entry name" value="ZN2_CY6_FUNGAL_2"/>
    <property type="match status" value="1"/>
</dbReference>
<dbReference type="InterPro" id="IPR036864">
    <property type="entry name" value="Zn2-C6_fun-type_DNA-bd_sf"/>
</dbReference>
<dbReference type="CDD" id="cd12148">
    <property type="entry name" value="fungal_TF_MHR"/>
    <property type="match status" value="1"/>
</dbReference>
<evidence type="ECO:0000256" key="6">
    <source>
        <dbReference type="SAM" id="Coils"/>
    </source>
</evidence>
<feature type="coiled-coil region" evidence="6">
    <location>
        <begin position="46"/>
        <end position="73"/>
    </location>
</feature>
<feature type="domain" description="Zn(2)-C6 fungal-type" evidence="8">
    <location>
        <begin position="9"/>
        <end position="39"/>
    </location>
</feature>
<keyword evidence="2" id="KW-0479">Metal-binding</keyword>
<dbReference type="OrthoDB" id="3037908at2759"/>
<keyword evidence="6" id="KW-0175">Coiled coil</keyword>
<evidence type="ECO:0000256" key="1">
    <source>
        <dbReference type="ARBA" id="ARBA00004123"/>
    </source>
</evidence>
<dbReference type="CDD" id="cd00067">
    <property type="entry name" value="GAL4"/>
    <property type="match status" value="1"/>
</dbReference>
<keyword evidence="4" id="KW-0804">Transcription</keyword>